<evidence type="ECO:0000313" key="7">
    <source>
        <dbReference type="EMBL" id="KRL61813.1"/>
    </source>
</evidence>
<evidence type="ECO:0000256" key="3">
    <source>
        <dbReference type="ARBA" id="ARBA00022692"/>
    </source>
</evidence>
<name>A0A0R1S5X0_9LACO</name>
<comment type="similarity">
    <text evidence="2">Belongs to the CorA metal ion transporter (MIT) (TC 1.A.35) family.</text>
</comment>
<proteinExistence type="inferred from homology"/>
<accession>A0A0R1S5X0</accession>
<dbReference type="PANTHER" id="PTHR47891:SF1">
    <property type="entry name" value="CORA-MAGNESIUM AND COBALT TRANSPORTER"/>
    <property type="match status" value="1"/>
</dbReference>
<keyword evidence="5 6" id="KW-0472">Membrane</keyword>
<evidence type="ECO:0000256" key="6">
    <source>
        <dbReference type="SAM" id="Phobius"/>
    </source>
</evidence>
<dbReference type="Proteomes" id="UP000051931">
    <property type="component" value="Unassembled WGS sequence"/>
</dbReference>
<dbReference type="GO" id="GO:0046873">
    <property type="term" value="F:metal ion transmembrane transporter activity"/>
    <property type="evidence" value="ECO:0007669"/>
    <property type="project" value="InterPro"/>
</dbReference>
<gene>
    <name evidence="7" type="ORF">FC23_GL000471</name>
</gene>
<reference evidence="7 8" key="1">
    <citation type="journal article" date="2015" name="Genome Announc.">
        <title>Expanding the biotechnology potential of lactobacilli through comparative genomics of 213 strains and associated genera.</title>
        <authorList>
            <person name="Sun Z."/>
            <person name="Harris H.M."/>
            <person name="McCann A."/>
            <person name="Guo C."/>
            <person name="Argimon S."/>
            <person name="Zhang W."/>
            <person name="Yang X."/>
            <person name="Jeffery I.B."/>
            <person name="Cooney J.C."/>
            <person name="Kagawa T.F."/>
            <person name="Liu W."/>
            <person name="Song Y."/>
            <person name="Salvetti E."/>
            <person name="Wrobel A."/>
            <person name="Rasinkangas P."/>
            <person name="Parkhill J."/>
            <person name="Rea M.C."/>
            <person name="O'Sullivan O."/>
            <person name="Ritari J."/>
            <person name="Douillard F.P."/>
            <person name="Paul Ross R."/>
            <person name="Yang R."/>
            <person name="Briner A.E."/>
            <person name="Felis G.E."/>
            <person name="de Vos W.M."/>
            <person name="Barrangou R."/>
            <person name="Klaenhammer T.R."/>
            <person name="Caufield P.W."/>
            <person name="Cui Y."/>
            <person name="Zhang H."/>
            <person name="O'Toole P.W."/>
        </authorList>
    </citation>
    <scope>NUCLEOTIDE SEQUENCE [LARGE SCALE GENOMIC DNA]</scope>
    <source>
        <strain evidence="7 8">DSM 15354</strain>
    </source>
</reference>
<evidence type="ECO:0000256" key="5">
    <source>
        <dbReference type="ARBA" id="ARBA00023136"/>
    </source>
</evidence>
<dbReference type="Pfam" id="PF01544">
    <property type="entry name" value="CorA"/>
    <property type="match status" value="1"/>
</dbReference>
<protein>
    <submittedName>
        <fullName evidence="7">CorA-family cationic transporter</fullName>
    </submittedName>
</protein>
<dbReference type="PATRIC" id="fig|1122152.4.peg.479"/>
<dbReference type="Gene3D" id="1.20.58.340">
    <property type="entry name" value="Magnesium transport protein CorA, transmembrane region"/>
    <property type="match status" value="2"/>
</dbReference>
<dbReference type="Gene3D" id="3.30.460.20">
    <property type="entry name" value="CorA soluble domain-like"/>
    <property type="match status" value="1"/>
</dbReference>
<feature type="transmembrane region" description="Helical" evidence="6">
    <location>
        <begin position="250"/>
        <end position="269"/>
    </location>
</feature>
<dbReference type="InterPro" id="IPR045863">
    <property type="entry name" value="CorA_TM1_TM2"/>
</dbReference>
<dbReference type="EMBL" id="AZFB01000018">
    <property type="protein sequence ID" value="KRL61813.1"/>
    <property type="molecule type" value="Genomic_DNA"/>
</dbReference>
<keyword evidence="4 6" id="KW-1133">Transmembrane helix</keyword>
<dbReference type="OrthoDB" id="9803416at2"/>
<dbReference type="eggNOG" id="COG0598">
    <property type="taxonomic scope" value="Bacteria"/>
</dbReference>
<comment type="caution">
    <text evidence="7">The sequence shown here is derived from an EMBL/GenBank/DDBJ whole genome shotgun (WGS) entry which is preliminary data.</text>
</comment>
<keyword evidence="3 6" id="KW-0812">Transmembrane</keyword>
<dbReference type="STRING" id="1122152.GCA_000425905_01044"/>
<dbReference type="PANTHER" id="PTHR47891">
    <property type="entry name" value="TRANSPORTER-RELATED"/>
    <property type="match status" value="1"/>
</dbReference>
<dbReference type="CDD" id="cd12827">
    <property type="entry name" value="EcCorA_ZntB-like_u2"/>
    <property type="match status" value="1"/>
</dbReference>
<dbReference type="InterPro" id="IPR002523">
    <property type="entry name" value="MgTranspt_CorA/ZnTranspt_ZntB"/>
</dbReference>
<dbReference type="GO" id="GO:0016020">
    <property type="term" value="C:membrane"/>
    <property type="evidence" value="ECO:0007669"/>
    <property type="project" value="UniProtKB-SubCell"/>
</dbReference>
<sequence>MIKRQKFPVDTTYNWYDISNLSEEDSNVLQEEFNFTPDIISYISDRHERPHYDYDPYTQSHLLVYDVPIWPTPSIKHFTANPVTFLVQGNNLFTFHTELTNYVFEEFDDERMREKLSQAQDVTELLMLFLLYSSQYFQRAVTQLNIERNGLDSKLSDNIDNKDLVELSNIEKGLVYLSSSIQTDLLMLHSLNKSQLNNKFTTRSLERLDDVLIESNQSAQMVRISSQVTKTLSTTSNNMMNNNLNDTMKFLTVWSILLTIPTIMTGFYGMNVSLPIFGHNFDWIVIAIITVSIMAWLAYYMKKHHFF</sequence>
<dbReference type="InterPro" id="IPR045861">
    <property type="entry name" value="CorA_cytoplasmic_dom"/>
</dbReference>
<dbReference type="InterPro" id="IPR047199">
    <property type="entry name" value="CorA-like"/>
</dbReference>
<comment type="subcellular location">
    <subcellularLocation>
        <location evidence="1">Membrane</location>
        <topology evidence="1">Multi-pass membrane protein</topology>
    </subcellularLocation>
</comment>
<evidence type="ECO:0000256" key="1">
    <source>
        <dbReference type="ARBA" id="ARBA00004141"/>
    </source>
</evidence>
<organism evidence="7 8">
    <name type="scientific">Lactobacillus psittaci DSM 15354</name>
    <dbReference type="NCBI Taxonomy" id="1122152"/>
    <lineage>
        <taxon>Bacteria</taxon>
        <taxon>Bacillati</taxon>
        <taxon>Bacillota</taxon>
        <taxon>Bacilli</taxon>
        <taxon>Lactobacillales</taxon>
        <taxon>Lactobacillaceae</taxon>
        <taxon>Lactobacillus</taxon>
    </lineage>
</organism>
<dbReference type="SUPFAM" id="SSF144083">
    <property type="entry name" value="Magnesium transport protein CorA, transmembrane region"/>
    <property type="match status" value="1"/>
</dbReference>
<dbReference type="AlphaFoldDB" id="A0A0R1S5X0"/>
<dbReference type="SUPFAM" id="SSF143865">
    <property type="entry name" value="CorA soluble domain-like"/>
    <property type="match status" value="1"/>
</dbReference>
<evidence type="ECO:0000313" key="8">
    <source>
        <dbReference type="Proteomes" id="UP000051931"/>
    </source>
</evidence>
<feature type="transmembrane region" description="Helical" evidence="6">
    <location>
        <begin position="281"/>
        <end position="301"/>
    </location>
</feature>
<evidence type="ECO:0000256" key="4">
    <source>
        <dbReference type="ARBA" id="ARBA00022989"/>
    </source>
</evidence>
<keyword evidence="8" id="KW-1185">Reference proteome</keyword>
<evidence type="ECO:0000256" key="2">
    <source>
        <dbReference type="ARBA" id="ARBA00009765"/>
    </source>
</evidence>
<dbReference type="RefSeq" id="WP_027825016.1">
    <property type="nucleotide sequence ID" value="NZ_AUEI01000007.1"/>
</dbReference>